<dbReference type="RefSeq" id="WP_289402013.1">
    <property type="nucleotide sequence ID" value="NZ_JAQIBC010000004.1"/>
</dbReference>
<reference evidence="2" key="1">
    <citation type="submission" date="2023-01" db="EMBL/GenBank/DDBJ databases">
        <title>Sulfurovum sp. XTW-4 genome assembly.</title>
        <authorList>
            <person name="Wang J."/>
        </authorList>
    </citation>
    <scope>NUCLEOTIDE SEQUENCE</scope>
    <source>
        <strain evidence="2">XTW-4</strain>
    </source>
</reference>
<evidence type="ECO:0000313" key="2">
    <source>
        <dbReference type="EMBL" id="MDM5264073.1"/>
    </source>
</evidence>
<dbReference type="InterPro" id="IPR002881">
    <property type="entry name" value="DUF58"/>
</dbReference>
<gene>
    <name evidence="2" type="ORF">PF327_07680</name>
</gene>
<feature type="domain" description="DUF58" evidence="1">
    <location>
        <begin position="37"/>
        <end position="232"/>
    </location>
</feature>
<dbReference type="Proteomes" id="UP001169066">
    <property type="component" value="Unassembled WGS sequence"/>
</dbReference>
<organism evidence="2 3">
    <name type="scientific">Sulfurovum xiamenensis</name>
    <dbReference type="NCBI Taxonomy" id="3019066"/>
    <lineage>
        <taxon>Bacteria</taxon>
        <taxon>Pseudomonadati</taxon>
        <taxon>Campylobacterota</taxon>
        <taxon>Epsilonproteobacteria</taxon>
        <taxon>Campylobacterales</taxon>
        <taxon>Sulfurovaceae</taxon>
        <taxon>Sulfurovum</taxon>
    </lineage>
</organism>
<dbReference type="PANTHER" id="PTHR33608">
    <property type="entry name" value="BLL2464 PROTEIN"/>
    <property type="match status" value="1"/>
</dbReference>
<name>A0ABT7QSK7_9BACT</name>
<dbReference type="PANTHER" id="PTHR33608:SF6">
    <property type="entry name" value="BLL2464 PROTEIN"/>
    <property type="match status" value="1"/>
</dbReference>
<dbReference type="EMBL" id="JAQIBC010000004">
    <property type="protein sequence ID" value="MDM5264073.1"/>
    <property type="molecule type" value="Genomic_DNA"/>
</dbReference>
<sequence length="275" mass="31446">MHTALKALQLKARHQVYTLLSGHNLSKLHGEGYDFSELREYQVGDDIRKINWTISAKLGRPYIKELHANRELSVVVAAFMDASLYFGSGNAKQKKLTEVATILGYAAQQNNDLFTGVHYTQKQSHATPPTKQLYHIEQFSQTLYSASVLNTTLDHNAAIQDLFKRLHKPSLLFILSDFLEEMDLSLLSQKHEVIAVILRDREEEVPKKLGEVTLSHPQDGKKMDTYFGQRSIERYLTKLKENDERLGEHFAHYDIRSVKIFTDDEAVSKLVGLFV</sequence>
<accession>A0ABT7QSK7</accession>
<evidence type="ECO:0000259" key="1">
    <source>
        <dbReference type="Pfam" id="PF01882"/>
    </source>
</evidence>
<protein>
    <submittedName>
        <fullName evidence="2">DUF58 domain-containing protein</fullName>
    </submittedName>
</protein>
<proteinExistence type="predicted"/>
<keyword evidence="3" id="KW-1185">Reference proteome</keyword>
<evidence type="ECO:0000313" key="3">
    <source>
        <dbReference type="Proteomes" id="UP001169066"/>
    </source>
</evidence>
<comment type="caution">
    <text evidence="2">The sequence shown here is derived from an EMBL/GenBank/DDBJ whole genome shotgun (WGS) entry which is preliminary data.</text>
</comment>
<dbReference type="Pfam" id="PF01882">
    <property type="entry name" value="DUF58"/>
    <property type="match status" value="1"/>
</dbReference>